<comment type="subcellular location">
    <subcellularLocation>
        <location evidence="3">Peroxisome membrane</location>
    </subcellularLocation>
</comment>
<keyword evidence="1" id="KW-0472">Membrane</keyword>
<dbReference type="OrthoDB" id="10005898at2759"/>
<dbReference type="GeneID" id="101737483"/>
<evidence type="ECO:0000313" key="4">
    <source>
        <dbReference type="EnsemblMetazoa" id="XP_012545111.1"/>
    </source>
</evidence>
<dbReference type="RefSeq" id="XP_012545111.1">
    <property type="nucleotide sequence ID" value="XM_012689657.4"/>
</dbReference>
<proteinExistence type="predicted"/>
<reference evidence="4" key="2">
    <citation type="submission" date="2022-06" db="UniProtKB">
        <authorList>
            <consortium name="EnsemblMetazoa"/>
        </authorList>
    </citation>
    <scope>IDENTIFICATION</scope>
    <source>
        <strain evidence="4">p50T (Dazao)</strain>
    </source>
</reference>
<dbReference type="GO" id="GO:0016559">
    <property type="term" value="P:peroxisome fission"/>
    <property type="evidence" value="ECO:0007669"/>
    <property type="project" value="InterPro"/>
</dbReference>
<evidence type="ECO:0000256" key="1">
    <source>
        <dbReference type="ARBA" id="ARBA00023136"/>
    </source>
</evidence>
<dbReference type="InterPro" id="IPR026510">
    <property type="entry name" value="PEX11C_met"/>
</dbReference>
<evidence type="ECO:0008006" key="6">
    <source>
        <dbReference type="Google" id="ProtNLM"/>
    </source>
</evidence>
<dbReference type="PANTHER" id="PTHR20990:SF1">
    <property type="entry name" value="PEROXISOMAL MEMBRANE PROTEIN 11C"/>
    <property type="match status" value="1"/>
</dbReference>
<dbReference type="EnsemblMetazoa" id="XM_012689657.3">
    <property type="protein sequence ID" value="XP_012545111.1"/>
    <property type="gene ID" value="LOC101737483"/>
</dbReference>
<sequence>MEVVDEICDLLQSHSNRDKIVSLTSYVLKLWGSTAKRKDILTASARIAAARATLRLFDDAAALKLALAYGLGKQDGSFWGSLGVANNAFTLTYLQCEKIVWLIDTGVLVVSPDFDFKVKTAHKLFWSLSAFVGLIRSIRGLQASSQLLKSSEPPKCAPARFTQASLATTKLVLDVVHAVSWLPAGWLWGGKLSAQQASIVATTSAVLSLMAHYHGKRLQPR</sequence>
<dbReference type="GO" id="GO:0005778">
    <property type="term" value="C:peroxisomal membrane"/>
    <property type="evidence" value="ECO:0007669"/>
    <property type="project" value="UniProtKB-SubCell"/>
</dbReference>
<dbReference type="Pfam" id="PF05648">
    <property type="entry name" value="PEX11"/>
    <property type="match status" value="1"/>
</dbReference>
<reference evidence="5" key="1">
    <citation type="journal article" date="2008" name="Insect Biochem. Mol. Biol.">
        <title>The genome of a lepidopteran model insect, the silkworm Bombyx mori.</title>
        <authorList>
            <consortium name="International Silkworm Genome Consortium"/>
        </authorList>
    </citation>
    <scope>NUCLEOTIDE SEQUENCE [LARGE SCALE GENOMIC DNA]</scope>
    <source>
        <strain evidence="5">p50T</strain>
    </source>
</reference>
<name>A0A8R2C5N1_BOMMO</name>
<keyword evidence="2" id="KW-0576">Peroxisome</keyword>
<dbReference type="AlphaFoldDB" id="A0A8R2C5N1"/>
<evidence type="ECO:0000256" key="2">
    <source>
        <dbReference type="ARBA" id="ARBA00023140"/>
    </source>
</evidence>
<evidence type="ECO:0000313" key="5">
    <source>
        <dbReference type="Proteomes" id="UP000005204"/>
    </source>
</evidence>
<dbReference type="KEGG" id="bmor:101737483"/>
<evidence type="ECO:0000256" key="3">
    <source>
        <dbReference type="ARBA" id="ARBA00046271"/>
    </source>
</evidence>
<dbReference type="InterPro" id="IPR008733">
    <property type="entry name" value="PEX11"/>
</dbReference>
<organism evidence="4 5">
    <name type="scientific">Bombyx mori</name>
    <name type="common">Silk moth</name>
    <dbReference type="NCBI Taxonomy" id="7091"/>
    <lineage>
        <taxon>Eukaryota</taxon>
        <taxon>Metazoa</taxon>
        <taxon>Ecdysozoa</taxon>
        <taxon>Arthropoda</taxon>
        <taxon>Hexapoda</taxon>
        <taxon>Insecta</taxon>
        <taxon>Pterygota</taxon>
        <taxon>Neoptera</taxon>
        <taxon>Endopterygota</taxon>
        <taxon>Lepidoptera</taxon>
        <taxon>Glossata</taxon>
        <taxon>Ditrysia</taxon>
        <taxon>Bombycoidea</taxon>
        <taxon>Bombycidae</taxon>
        <taxon>Bombycinae</taxon>
        <taxon>Bombyx</taxon>
    </lineage>
</organism>
<accession>A0A8R2C5N1</accession>
<protein>
    <recommendedName>
        <fullName evidence="6">Peroxisomal membrane protein 11C</fullName>
    </recommendedName>
</protein>
<dbReference type="PANTHER" id="PTHR20990">
    <property type="entry name" value="PEROXISOMAL BIOGENESIS FACTOR 11"/>
    <property type="match status" value="1"/>
</dbReference>
<keyword evidence="5" id="KW-1185">Reference proteome</keyword>
<dbReference type="Proteomes" id="UP000005204">
    <property type="component" value="Unassembled WGS sequence"/>
</dbReference>